<sequence length="624" mass="68628">MYSPFLFASSVIIFLCTLITTFPVSHIVGLESPFAERCGSFRVPFPFSSSTGPLSRIFNVSCLNSSTPFLQIGPRSYRILDFFPDGVLVTFPGPATNACRQYNDLNSFGFAGNEYFGISQDNIIGLYDCEDSSLCKASCETVDLPSCSNATAPPACCYPLSDHSMWHTGDGFSAFSKYGCRGFSSWVVQRGSTTGTQGVKLEWAIPRNSSNSTCAGNADTVNATSIREGLRCSCKDGFIGDGFASGAGCLKSCVRDGQAASGKVCYTKARVERKFRVIAGIVAPAVVVISMLALFCLLRKPGKSGSQFCRVVSFQKGSRTRMFTYQELQEATGGGFQYGQELAQCRRGTIYHGILGDGSQVLVHKIQCQTNEELVPVLDRIKALSAIVHMHMARIVGCYIEPDHPPLIVYEYPTNGLLNEYLRRGDPDRIRLDWCTRMSIAAETVKTLAFLQCEISPPIFHRELRSSYILLDEDFTVKIFGFELLTSGLPETDQRSDVYNLGLLLLEIISGSTEQGPPNLSIALQKIRNGMLEEIVDPILEYHEQPPSCREQIETVADIATRCLLFGGEGRLSMADVTKELVQVAKDNHRRGPALEETFSNSSLLQMISMSPDSVYAPRPESHY</sequence>
<evidence type="ECO:0000256" key="1">
    <source>
        <dbReference type="ARBA" id="ARBA00022741"/>
    </source>
</evidence>
<evidence type="ECO:0000256" key="4">
    <source>
        <dbReference type="SAM" id="SignalP"/>
    </source>
</evidence>
<evidence type="ECO:0000256" key="3">
    <source>
        <dbReference type="SAM" id="Phobius"/>
    </source>
</evidence>
<dbReference type="Gene3D" id="3.30.200.20">
    <property type="entry name" value="Phosphorylase Kinase, domain 1"/>
    <property type="match status" value="1"/>
</dbReference>
<dbReference type="InterPro" id="IPR001245">
    <property type="entry name" value="Ser-Thr/Tyr_kinase_cat_dom"/>
</dbReference>
<keyword evidence="3" id="KW-0472">Membrane</keyword>
<dbReference type="InterPro" id="IPR011009">
    <property type="entry name" value="Kinase-like_dom_sf"/>
</dbReference>
<accession>A0A218W747</accession>
<feature type="domain" description="Protein kinase" evidence="5">
    <location>
        <begin position="336"/>
        <end position="595"/>
    </location>
</feature>
<feature type="chain" id="PRO_5014071594" description="Protein kinase domain-containing protein" evidence="4">
    <location>
        <begin position="22"/>
        <end position="624"/>
    </location>
</feature>
<keyword evidence="2" id="KW-0067">ATP-binding</keyword>
<evidence type="ECO:0000313" key="7">
    <source>
        <dbReference type="EMBL" id="PKI78981.1"/>
    </source>
</evidence>
<dbReference type="EMBL" id="PGOL01000023">
    <property type="protein sequence ID" value="PKI78981.1"/>
    <property type="molecule type" value="Genomic_DNA"/>
</dbReference>
<dbReference type="PROSITE" id="PS50011">
    <property type="entry name" value="PROTEIN_KINASE_DOM"/>
    <property type="match status" value="1"/>
</dbReference>
<dbReference type="OrthoDB" id="1847747at2759"/>
<evidence type="ECO:0000256" key="2">
    <source>
        <dbReference type="ARBA" id="ARBA00022840"/>
    </source>
</evidence>
<name>A0A218W747_PUNGR</name>
<evidence type="ECO:0000313" key="6">
    <source>
        <dbReference type="EMBL" id="OWM68605.1"/>
    </source>
</evidence>
<dbReference type="GeneID" id="116198668"/>
<keyword evidence="1" id="KW-0547">Nucleotide-binding</keyword>
<keyword evidence="3" id="KW-0812">Transmembrane</keyword>
<reference evidence="8" key="1">
    <citation type="journal article" date="2017" name="Plant J.">
        <title>The pomegranate (Punica granatum L.) genome and the genomics of punicalagin biosynthesis.</title>
        <authorList>
            <person name="Qin G."/>
            <person name="Xu C."/>
            <person name="Ming R."/>
            <person name="Tang H."/>
            <person name="Guyot R."/>
            <person name="Kramer E.M."/>
            <person name="Hu Y."/>
            <person name="Yi X."/>
            <person name="Qi Y."/>
            <person name="Xu X."/>
            <person name="Gao Z."/>
            <person name="Pan H."/>
            <person name="Jian J."/>
            <person name="Tian Y."/>
            <person name="Yue Z."/>
            <person name="Xu Y."/>
        </authorList>
    </citation>
    <scope>NUCLEOTIDE SEQUENCE [LARGE SCALE GENOMIC DNA]</scope>
    <source>
        <strain evidence="8">cv. Dabenzi</strain>
    </source>
</reference>
<organism evidence="6 8">
    <name type="scientific">Punica granatum</name>
    <name type="common">Pomegranate</name>
    <dbReference type="NCBI Taxonomy" id="22663"/>
    <lineage>
        <taxon>Eukaryota</taxon>
        <taxon>Viridiplantae</taxon>
        <taxon>Streptophyta</taxon>
        <taxon>Embryophyta</taxon>
        <taxon>Tracheophyta</taxon>
        <taxon>Spermatophyta</taxon>
        <taxon>Magnoliopsida</taxon>
        <taxon>eudicotyledons</taxon>
        <taxon>Gunneridae</taxon>
        <taxon>Pentapetalae</taxon>
        <taxon>rosids</taxon>
        <taxon>malvids</taxon>
        <taxon>Myrtales</taxon>
        <taxon>Lythraceae</taxon>
        <taxon>Punica</taxon>
    </lineage>
</organism>
<evidence type="ECO:0000313" key="8">
    <source>
        <dbReference type="Proteomes" id="UP000197138"/>
    </source>
</evidence>
<dbReference type="Pfam" id="PF07714">
    <property type="entry name" value="PK_Tyr_Ser-Thr"/>
    <property type="match status" value="1"/>
</dbReference>
<dbReference type="Proteomes" id="UP000233551">
    <property type="component" value="Unassembled WGS sequence"/>
</dbReference>
<gene>
    <name evidence="6" type="ORF">CDL15_Pgr023570</name>
    <name evidence="7" type="ORF">CRG98_000622</name>
</gene>
<proteinExistence type="predicted"/>
<dbReference type="EMBL" id="MTKT01004950">
    <property type="protein sequence ID" value="OWM68605.1"/>
    <property type="molecule type" value="Genomic_DNA"/>
</dbReference>
<keyword evidence="3" id="KW-1133">Transmembrane helix</keyword>
<dbReference type="AlphaFoldDB" id="A0A218W747"/>
<reference evidence="6" key="2">
    <citation type="submission" date="2017-06" db="EMBL/GenBank/DDBJ databases">
        <title>The pomegranate genome and the genomics of punicalagin biosynthesis.</title>
        <authorList>
            <person name="Xu C."/>
        </authorList>
    </citation>
    <scope>NUCLEOTIDE SEQUENCE [LARGE SCALE GENOMIC DNA]</scope>
    <source>
        <tissue evidence="6">Fresh leaf</tissue>
    </source>
</reference>
<evidence type="ECO:0000313" key="9">
    <source>
        <dbReference type="Proteomes" id="UP000233551"/>
    </source>
</evidence>
<dbReference type="InterPro" id="IPR000719">
    <property type="entry name" value="Prot_kinase_dom"/>
</dbReference>
<feature type="transmembrane region" description="Helical" evidence="3">
    <location>
        <begin position="277"/>
        <end position="298"/>
    </location>
</feature>
<feature type="signal peptide" evidence="4">
    <location>
        <begin position="1"/>
        <end position="21"/>
    </location>
</feature>
<dbReference type="GO" id="GO:0005524">
    <property type="term" value="F:ATP binding"/>
    <property type="evidence" value="ECO:0007669"/>
    <property type="project" value="UniProtKB-KW"/>
</dbReference>
<dbReference type="Proteomes" id="UP000197138">
    <property type="component" value="Unassembled WGS sequence"/>
</dbReference>
<keyword evidence="9" id="KW-1185">Reference proteome</keyword>
<dbReference type="GO" id="GO:0004672">
    <property type="term" value="F:protein kinase activity"/>
    <property type="evidence" value="ECO:0007669"/>
    <property type="project" value="InterPro"/>
</dbReference>
<dbReference type="SUPFAM" id="SSF56112">
    <property type="entry name" value="Protein kinase-like (PK-like)"/>
    <property type="match status" value="1"/>
</dbReference>
<keyword evidence="4" id="KW-0732">Signal</keyword>
<dbReference type="Gene3D" id="1.10.510.10">
    <property type="entry name" value="Transferase(Phosphotransferase) domain 1"/>
    <property type="match status" value="2"/>
</dbReference>
<dbReference type="PANTHER" id="PTHR46008">
    <property type="entry name" value="LEAF RUST 10 DISEASE-RESISTANCE LOCUS RECEPTOR-LIKE PROTEIN KINASE-LIKE 1.4"/>
    <property type="match status" value="1"/>
</dbReference>
<protein>
    <recommendedName>
        <fullName evidence="5">Protein kinase domain-containing protein</fullName>
    </recommendedName>
</protein>
<evidence type="ECO:0000259" key="5">
    <source>
        <dbReference type="PROSITE" id="PS50011"/>
    </source>
</evidence>
<reference evidence="7 9" key="3">
    <citation type="submission" date="2017-11" db="EMBL/GenBank/DDBJ databases">
        <title>De-novo sequencing of pomegranate (Punica granatum L.) genome.</title>
        <authorList>
            <person name="Akparov Z."/>
            <person name="Amiraslanov A."/>
            <person name="Hajiyeva S."/>
            <person name="Abbasov M."/>
            <person name="Kaur K."/>
            <person name="Hamwieh A."/>
            <person name="Solovyev V."/>
            <person name="Salamov A."/>
            <person name="Braich B."/>
            <person name="Kosarev P."/>
            <person name="Mahmoud A."/>
            <person name="Hajiyev E."/>
            <person name="Babayeva S."/>
            <person name="Izzatullayeva V."/>
            <person name="Mammadov A."/>
            <person name="Mammadov A."/>
            <person name="Sharifova S."/>
            <person name="Ojaghi J."/>
            <person name="Eynullazada K."/>
            <person name="Bayramov B."/>
            <person name="Abdulazimova A."/>
            <person name="Shahmuradov I."/>
        </authorList>
    </citation>
    <scope>NUCLEOTIDE SEQUENCE [LARGE SCALE GENOMIC DNA]</scope>
    <source>
        <strain evidence="7">AG2017</strain>
        <strain evidence="9">cv. AG2017</strain>
        <tissue evidence="7">Leaf</tissue>
    </source>
</reference>
<dbReference type="STRING" id="22663.A0A218W747"/>
<comment type="caution">
    <text evidence="6">The sequence shown here is derived from an EMBL/GenBank/DDBJ whole genome shotgun (WGS) entry which is preliminary data.</text>
</comment>